<dbReference type="Gene3D" id="3.90.1570.50">
    <property type="match status" value="1"/>
</dbReference>
<dbReference type="RefSeq" id="WP_145085474.1">
    <property type="nucleotide sequence ID" value="NZ_CP036274.1"/>
</dbReference>
<reference evidence="12 13" key="1">
    <citation type="submission" date="2019-02" db="EMBL/GenBank/DDBJ databases">
        <title>Deep-cultivation of Planctomycetes and their phenomic and genomic characterization uncovers novel biology.</title>
        <authorList>
            <person name="Wiegand S."/>
            <person name="Jogler M."/>
            <person name="Boedeker C."/>
            <person name="Pinto D."/>
            <person name="Vollmers J."/>
            <person name="Rivas-Marin E."/>
            <person name="Kohn T."/>
            <person name="Peeters S.H."/>
            <person name="Heuer A."/>
            <person name="Rast P."/>
            <person name="Oberbeckmann S."/>
            <person name="Bunk B."/>
            <person name="Jeske O."/>
            <person name="Meyerdierks A."/>
            <person name="Storesund J.E."/>
            <person name="Kallscheuer N."/>
            <person name="Luecker S."/>
            <person name="Lage O.M."/>
            <person name="Pohl T."/>
            <person name="Merkel B.J."/>
            <person name="Hornburger P."/>
            <person name="Mueller R.-W."/>
            <person name="Bruemmer F."/>
            <person name="Labrenz M."/>
            <person name="Spormann A.M."/>
            <person name="Op den Camp H."/>
            <person name="Overmann J."/>
            <person name="Amann R."/>
            <person name="Jetten M.S.M."/>
            <person name="Mascher T."/>
            <person name="Medema M.H."/>
            <person name="Devos D.P."/>
            <person name="Kaster A.-K."/>
            <person name="Ovreas L."/>
            <person name="Rohde M."/>
            <person name="Galperin M.Y."/>
            <person name="Jogler C."/>
        </authorList>
    </citation>
    <scope>NUCLEOTIDE SEQUENCE [LARGE SCALE GENOMIC DNA]</scope>
    <source>
        <strain evidence="12 13">ETA_A8</strain>
    </source>
</reference>
<dbReference type="Proteomes" id="UP000315017">
    <property type="component" value="Chromosome"/>
</dbReference>
<dbReference type="Pfam" id="PF11867">
    <property type="entry name" value="T1RH-like_C"/>
    <property type="match status" value="1"/>
</dbReference>
<keyword evidence="8 10" id="KW-0067">ATP-binding</keyword>
<dbReference type="EMBL" id="CP036274">
    <property type="protein sequence ID" value="QDU25853.1"/>
    <property type="molecule type" value="Genomic_DNA"/>
</dbReference>
<proteinExistence type="inferred from homology"/>
<dbReference type="InterPro" id="IPR027417">
    <property type="entry name" value="P-loop_NTPase"/>
</dbReference>
<dbReference type="KEGG" id="aagg:ETAA8_09250"/>
<dbReference type="Pfam" id="PF18766">
    <property type="entry name" value="SWI2_SNF2"/>
    <property type="match status" value="1"/>
</dbReference>
<dbReference type="CDD" id="cd18800">
    <property type="entry name" value="SF2_C_EcoR124I-like"/>
    <property type="match status" value="1"/>
</dbReference>
<dbReference type="CDD" id="cd22332">
    <property type="entry name" value="HsdR_N"/>
    <property type="match status" value="1"/>
</dbReference>
<dbReference type="SMART" id="SM00487">
    <property type="entry name" value="DEXDc"/>
    <property type="match status" value="1"/>
</dbReference>
<evidence type="ECO:0000259" key="11">
    <source>
        <dbReference type="SMART" id="SM00487"/>
    </source>
</evidence>
<comment type="similarity">
    <text evidence="2 10">Belongs to the HsdR family.</text>
</comment>
<evidence type="ECO:0000256" key="10">
    <source>
        <dbReference type="RuleBase" id="RU364115"/>
    </source>
</evidence>
<comment type="catalytic activity">
    <reaction evidence="1 10">
        <text>Endonucleolytic cleavage of DNA to give random double-stranded fragments with terminal 5'-phosphates, ATP is simultaneously hydrolyzed.</text>
        <dbReference type="EC" id="3.1.21.3"/>
    </reaction>
</comment>
<dbReference type="NCBIfam" id="TIGR00348">
    <property type="entry name" value="hsdR"/>
    <property type="match status" value="1"/>
</dbReference>
<keyword evidence="7 10" id="KW-0378">Hydrolase</keyword>
<evidence type="ECO:0000256" key="3">
    <source>
        <dbReference type="ARBA" id="ARBA00022722"/>
    </source>
</evidence>
<dbReference type="InterPro" id="IPR040980">
    <property type="entry name" value="SWI2_SNF2"/>
</dbReference>
<dbReference type="GO" id="GO:0005524">
    <property type="term" value="F:ATP binding"/>
    <property type="evidence" value="ECO:0007669"/>
    <property type="project" value="UniProtKB-KW"/>
</dbReference>
<evidence type="ECO:0000313" key="13">
    <source>
        <dbReference type="Proteomes" id="UP000315017"/>
    </source>
</evidence>
<dbReference type="Gene3D" id="3.40.50.300">
    <property type="entry name" value="P-loop containing nucleotide triphosphate hydrolases"/>
    <property type="match status" value="2"/>
</dbReference>
<evidence type="ECO:0000256" key="2">
    <source>
        <dbReference type="ARBA" id="ARBA00008598"/>
    </source>
</evidence>
<dbReference type="GO" id="GO:0009035">
    <property type="term" value="F:type I site-specific deoxyribonuclease activity"/>
    <property type="evidence" value="ECO:0007669"/>
    <property type="project" value="UniProtKB-EC"/>
</dbReference>
<dbReference type="REBASE" id="355281">
    <property type="entry name" value="PbaETAA8ORF9230P"/>
</dbReference>
<dbReference type="PANTHER" id="PTHR30195:SF15">
    <property type="entry name" value="TYPE I RESTRICTION ENZYME HINDI ENDONUCLEASE SUBUNIT"/>
    <property type="match status" value="1"/>
</dbReference>
<evidence type="ECO:0000313" key="12">
    <source>
        <dbReference type="EMBL" id="QDU25853.1"/>
    </source>
</evidence>
<keyword evidence="6" id="KW-0255">Endonuclease</keyword>
<keyword evidence="4 10" id="KW-0547">Nucleotide-binding</keyword>
<dbReference type="Pfam" id="PF04313">
    <property type="entry name" value="HSDR_N"/>
    <property type="match status" value="1"/>
</dbReference>
<dbReference type="AlphaFoldDB" id="A0A517Y6J3"/>
<organism evidence="12 13">
    <name type="scientific">Anatilimnocola aggregata</name>
    <dbReference type="NCBI Taxonomy" id="2528021"/>
    <lineage>
        <taxon>Bacteria</taxon>
        <taxon>Pseudomonadati</taxon>
        <taxon>Planctomycetota</taxon>
        <taxon>Planctomycetia</taxon>
        <taxon>Pirellulales</taxon>
        <taxon>Pirellulaceae</taxon>
        <taxon>Anatilimnocola</taxon>
    </lineage>
</organism>
<dbReference type="SUPFAM" id="SSF52540">
    <property type="entry name" value="P-loop containing nucleoside triphosphate hydrolases"/>
    <property type="match status" value="1"/>
</dbReference>
<dbReference type="EC" id="3.1.21.3" evidence="10"/>
<dbReference type="GO" id="GO:0009307">
    <property type="term" value="P:DNA restriction-modification system"/>
    <property type="evidence" value="ECO:0007669"/>
    <property type="project" value="UniProtKB-KW"/>
</dbReference>
<keyword evidence="3" id="KW-0540">Nuclease</keyword>
<dbReference type="GO" id="GO:0003677">
    <property type="term" value="F:DNA binding"/>
    <property type="evidence" value="ECO:0007669"/>
    <property type="project" value="UniProtKB-KW"/>
</dbReference>
<keyword evidence="13" id="KW-1185">Reference proteome</keyword>
<evidence type="ECO:0000256" key="1">
    <source>
        <dbReference type="ARBA" id="ARBA00000851"/>
    </source>
</evidence>
<keyword evidence="9 10" id="KW-0238">DNA-binding</keyword>
<gene>
    <name evidence="12" type="primary">hsdR_1</name>
    <name evidence="12" type="ORF">ETAA8_09250</name>
</gene>
<evidence type="ECO:0000256" key="7">
    <source>
        <dbReference type="ARBA" id="ARBA00022801"/>
    </source>
</evidence>
<dbReference type="InterPro" id="IPR014001">
    <property type="entry name" value="Helicase_ATP-bd"/>
</dbReference>
<sequence>MSEYSFVEKPFLDQLHALAWTVIDQGPGIPTDPTKSLRASFREVTLRDVFNQAVRAINTTADGRTWLTDKQLDDLHDDLFSHSGRSLVENNEAVLKLLFRSQVDANEWTGEQYPNVKLIDFEHPDRNQFHAVNQFRIDTPGAGRGFIIPDIVLFVNGLPLAVIECKEANVFTSNPMFEAFQQLMRYSNQREETKQSGLREGEPRLFFTNQLLIRTSGEQADIGTITSTDEEFFFPWRDIYPEKYRTFTPPLGKVRPQETLIQGVLPKETLLDLIRTCSIFMDVGKVRAKVVARYQQYRAVCKIIDRLRKGKTPNDRSGVIWHTQGSGKSLTMVFVIRKLRMCDDLKDYKVCLVNDRTDLEVQLGDTAALTGEKVTFITSSYDLKQKLATESSNLNMVMLHKFNENQNRNVSDYLQDVIDLPKYESFGLVNASERILLMIDEAHRSQSGDLGDNLFEAFPQATRLAFTGTPLIVVKDQQKTIERFGRYIDKYRLQDAVDDGVTVQILYEGKTADSAISHKAAFDQKVNDLAAQHVASQMRKAENVETLRQIANRENRKFDDLMKERTAEEILALKKKWGTSDDLFEAEPRIKEIASDLVGHYIANILPNGFKAQVVCSSKLAAVRYKKFIDEAVAERLATEEGKPIWAGKPEDLPEDRRASYRDEELCKRIGFLKSVVVVSSEGTNERAIITQARKHAIESNAVENFKKKFDYIEPDKANTGIAFLVVCDMLLTGFDAPIEQVMYIDKRVKDHNLLQTIARVNRIAKGKTRGYIVDYIGLTDHLKSALSIYAADDQKDVESTLTDITGELPVLETRYRRLLNLFVDNGVVEIGDFVQQQIKNTAHELAVLEKAIRCMEDLAQRANFEVFLKKFLQSMDIILPNAEAFPYRIPAKRFGFLLVKIKERYKDDSLSISGAGEKVRKLIDEHLVSLGINPKIPPVELLSPNFVKQLDKNTTPQAKASEMEHAIRKHCKVHFDEDPVLYESLSEKLEALIKQYKDNWDLLSQHLFDLRKDAEAGRKDDPQGVSKKAAPFYDLIGKIAFGRTGISQEHGEQAKQLVIALLSKLNRTIGIVNFWGNPPEVAKLRGELSDLLLFSGIDAIADKSDKIVTEITALAKVREKDILE</sequence>
<evidence type="ECO:0000256" key="4">
    <source>
        <dbReference type="ARBA" id="ARBA00022741"/>
    </source>
</evidence>
<feature type="domain" description="Helicase ATP-binding" evidence="11">
    <location>
        <begin position="288"/>
        <end position="504"/>
    </location>
</feature>
<evidence type="ECO:0000256" key="9">
    <source>
        <dbReference type="ARBA" id="ARBA00023125"/>
    </source>
</evidence>
<evidence type="ECO:0000256" key="5">
    <source>
        <dbReference type="ARBA" id="ARBA00022747"/>
    </source>
</evidence>
<dbReference type="Pfam" id="PF22679">
    <property type="entry name" value="T1R_D3-like"/>
    <property type="match status" value="1"/>
</dbReference>
<dbReference type="InterPro" id="IPR051268">
    <property type="entry name" value="Type-I_R_enzyme_R_subunit"/>
</dbReference>
<dbReference type="InterPro" id="IPR007409">
    <property type="entry name" value="Restrct_endonuc_type1_HsdR_N"/>
</dbReference>
<evidence type="ECO:0000256" key="6">
    <source>
        <dbReference type="ARBA" id="ARBA00022759"/>
    </source>
</evidence>
<dbReference type="OrthoDB" id="9758243at2"/>
<protein>
    <recommendedName>
        <fullName evidence="10">Type I restriction enzyme endonuclease subunit</fullName>
        <shortName evidence="10">R protein</shortName>
        <ecNumber evidence="10">3.1.21.3</ecNumber>
    </recommendedName>
</protein>
<dbReference type="InterPro" id="IPR055180">
    <property type="entry name" value="HsdR_RecA-like_helicase_dom_2"/>
</dbReference>
<dbReference type="InterPro" id="IPR021810">
    <property type="entry name" value="T1RH-like_C"/>
</dbReference>
<accession>A0A517Y6J3</accession>
<name>A0A517Y6J3_9BACT</name>
<keyword evidence="5 10" id="KW-0680">Restriction system</keyword>
<evidence type="ECO:0000256" key="8">
    <source>
        <dbReference type="ARBA" id="ARBA00022840"/>
    </source>
</evidence>
<dbReference type="InterPro" id="IPR004473">
    <property type="entry name" value="Restrct_endonuc_typeI_HsdR"/>
</dbReference>
<dbReference type="PANTHER" id="PTHR30195">
    <property type="entry name" value="TYPE I SITE-SPECIFIC DEOXYRIBONUCLEASE PROTEIN SUBUNIT M AND R"/>
    <property type="match status" value="1"/>
</dbReference>
<comment type="function">
    <text evidence="10">Subunit R is required for both nuclease and ATPase activities, but not for modification.</text>
</comment>
<comment type="subunit">
    <text evidence="10">The type I restriction/modification system is composed of three polypeptides R, M and S.</text>
</comment>